<comment type="caution">
    <text evidence="2">The sequence shown here is derived from an EMBL/GenBank/DDBJ whole genome shotgun (WGS) entry which is preliminary data.</text>
</comment>
<dbReference type="EMBL" id="BKCJ010109010">
    <property type="protein sequence ID" value="GEX45019.1"/>
    <property type="molecule type" value="Genomic_DNA"/>
</dbReference>
<name>A0A699H778_TANCI</name>
<reference evidence="2" key="1">
    <citation type="journal article" date="2019" name="Sci. Rep.">
        <title>Draft genome of Tanacetum cinerariifolium, the natural source of mosquito coil.</title>
        <authorList>
            <person name="Yamashiro T."/>
            <person name="Shiraishi A."/>
            <person name="Satake H."/>
            <person name="Nakayama K."/>
        </authorList>
    </citation>
    <scope>NUCLEOTIDE SEQUENCE</scope>
</reference>
<gene>
    <name evidence="2" type="ORF">Tci_316994</name>
</gene>
<protein>
    <submittedName>
        <fullName evidence="2">Uncharacterized protein</fullName>
    </submittedName>
</protein>
<sequence>MFEGDQNVDVATLPKFDMPLYEPEMTAKDVKSLAIQNGIPLDLHTVALTKGWTMDHLPDDMIGLYEQIEPVNYVRAVLSKSRHHDFDVNDSIPKDGFNASDVQLLTERVVDLRPMPPGLLFSGGLATTLDFLGFRPFLKIPRGMPLRAMGPTGPATENPSGAAADTVESREDRSLYITSHDLANRSVHDDGGVRDDEKTNSLRLGSFVDHSGRNLTLVQTEVFQSSPGDHSVHCSPSVKKAASPTRFPLRGARVNERESSRNQAYYVPVEWSIRQRCHVDTPMWCREPMVHLAPHPFKRSQMPLPTQPPLRGLADYDQLAETHSKCRKTFMKLVQERSDLEHNANLYINMTDRELEDELARKDSALVYAERINAERAQEKEKLSHKCKQSLSEPFNLAIQAGWAKRLAEERFEEDLSQSMSRMKGFYAYADKKMFFKYDKLFEKRYPFVKKISHGFCHTVSDLIKVYPDSLHTEQAPPSKPSSGKASSFSVPNNP</sequence>
<dbReference type="AlphaFoldDB" id="A0A699H778"/>
<accession>A0A699H778</accession>
<feature type="region of interest" description="Disordered" evidence="1">
    <location>
        <begin position="150"/>
        <end position="170"/>
    </location>
</feature>
<feature type="region of interest" description="Disordered" evidence="1">
    <location>
        <begin position="471"/>
        <end position="495"/>
    </location>
</feature>
<feature type="compositionally biased region" description="Low complexity" evidence="1">
    <location>
        <begin position="481"/>
        <end position="495"/>
    </location>
</feature>
<proteinExistence type="predicted"/>
<evidence type="ECO:0000256" key="1">
    <source>
        <dbReference type="SAM" id="MobiDB-lite"/>
    </source>
</evidence>
<evidence type="ECO:0000313" key="2">
    <source>
        <dbReference type="EMBL" id="GEX45019.1"/>
    </source>
</evidence>
<organism evidence="2">
    <name type="scientific">Tanacetum cinerariifolium</name>
    <name type="common">Dalmatian daisy</name>
    <name type="synonym">Chrysanthemum cinerariifolium</name>
    <dbReference type="NCBI Taxonomy" id="118510"/>
    <lineage>
        <taxon>Eukaryota</taxon>
        <taxon>Viridiplantae</taxon>
        <taxon>Streptophyta</taxon>
        <taxon>Embryophyta</taxon>
        <taxon>Tracheophyta</taxon>
        <taxon>Spermatophyta</taxon>
        <taxon>Magnoliopsida</taxon>
        <taxon>eudicotyledons</taxon>
        <taxon>Gunneridae</taxon>
        <taxon>Pentapetalae</taxon>
        <taxon>asterids</taxon>
        <taxon>campanulids</taxon>
        <taxon>Asterales</taxon>
        <taxon>Asteraceae</taxon>
        <taxon>Asteroideae</taxon>
        <taxon>Anthemideae</taxon>
        <taxon>Anthemidinae</taxon>
        <taxon>Tanacetum</taxon>
    </lineage>
</organism>